<protein>
    <submittedName>
        <fullName evidence="8">Cation transporter</fullName>
    </submittedName>
</protein>
<dbReference type="Proteomes" id="UP000027986">
    <property type="component" value="Chromosome"/>
</dbReference>
<dbReference type="SUPFAM" id="SSF103481">
    <property type="entry name" value="Multidrug resistance efflux transporter EmrE"/>
    <property type="match status" value="1"/>
</dbReference>
<evidence type="ECO:0000256" key="6">
    <source>
        <dbReference type="ARBA" id="ARBA00023136"/>
    </source>
</evidence>
<dbReference type="eggNOG" id="COG2076">
    <property type="taxonomic scope" value="Bacteria"/>
</dbReference>
<dbReference type="EMBL" id="CP008889">
    <property type="protein sequence ID" value="AIF41579.1"/>
    <property type="molecule type" value="Genomic_DNA"/>
</dbReference>
<evidence type="ECO:0000256" key="4">
    <source>
        <dbReference type="ARBA" id="ARBA00022692"/>
    </source>
</evidence>
<keyword evidence="2" id="KW-0813">Transport</keyword>
<dbReference type="PANTHER" id="PTHR30561">
    <property type="entry name" value="SMR FAMILY PROTON-DEPENDENT DRUG EFFLUX TRANSPORTER SUGE"/>
    <property type="match status" value="1"/>
</dbReference>
<evidence type="ECO:0000256" key="1">
    <source>
        <dbReference type="ARBA" id="ARBA00004651"/>
    </source>
</evidence>
<evidence type="ECO:0000256" key="2">
    <source>
        <dbReference type="ARBA" id="ARBA00022448"/>
    </source>
</evidence>
<dbReference type="KEGG" id="dni:HX89_12270"/>
<keyword evidence="6" id="KW-0472">Membrane</keyword>
<evidence type="ECO:0000256" key="5">
    <source>
        <dbReference type="ARBA" id="ARBA00022989"/>
    </source>
</evidence>
<keyword evidence="4 7" id="KW-0812">Transmembrane</keyword>
<dbReference type="AlphaFoldDB" id="A0A075JI18"/>
<dbReference type="OrthoDB" id="3175079at2"/>
<organism evidence="8 9">
    <name type="scientific">Dermacoccus nishinomiyaensis</name>
    <dbReference type="NCBI Taxonomy" id="1274"/>
    <lineage>
        <taxon>Bacteria</taxon>
        <taxon>Bacillati</taxon>
        <taxon>Actinomycetota</taxon>
        <taxon>Actinomycetes</taxon>
        <taxon>Micrococcales</taxon>
        <taxon>Dermacoccaceae</taxon>
        <taxon>Dermacoccus</taxon>
    </lineage>
</organism>
<dbReference type="InterPro" id="IPR045324">
    <property type="entry name" value="Small_multidrug_res"/>
</dbReference>
<evidence type="ECO:0000313" key="8">
    <source>
        <dbReference type="EMBL" id="AIF41579.1"/>
    </source>
</evidence>
<evidence type="ECO:0000313" key="9">
    <source>
        <dbReference type="Proteomes" id="UP000027986"/>
    </source>
</evidence>
<keyword evidence="9" id="KW-1185">Reference proteome</keyword>
<dbReference type="GO" id="GO:0022857">
    <property type="term" value="F:transmembrane transporter activity"/>
    <property type="evidence" value="ECO:0007669"/>
    <property type="project" value="InterPro"/>
</dbReference>
<evidence type="ECO:0000256" key="7">
    <source>
        <dbReference type="RuleBase" id="RU003942"/>
    </source>
</evidence>
<dbReference type="InterPro" id="IPR037185">
    <property type="entry name" value="EmrE-like"/>
</dbReference>
<proteinExistence type="inferred from homology"/>
<dbReference type="GeneID" id="41841848"/>
<gene>
    <name evidence="8" type="ORF">HX89_12270</name>
</gene>
<dbReference type="Gene3D" id="1.10.3730.20">
    <property type="match status" value="1"/>
</dbReference>
<reference evidence="8 9" key="1">
    <citation type="submission" date="2014-07" db="EMBL/GenBank/DDBJ databases">
        <title>Genome Sequencing of Dermacoccus nishinomiyaensis.</title>
        <authorList>
            <person name="Hong K.W."/>
            <person name="Chan K.G."/>
        </authorList>
    </citation>
    <scope>NUCLEOTIDE SEQUENCE [LARGE SCALE GENOMIC DNA]</scope>
    <source>
        <strain evidence="8 9">M25</strain>
    </source>
</reference>
<dbReference type="GO" id="GO:0005886">
    <property type="term" value="C:plasma membrane"/>
    <property type="evidence" value="ECO:0007669"/>
    <property type="project" value="UniProtKB-SubCell"/>
</dbReference>
<dbReference type="Pfam" id="PF00893">
    <property type="entry name" value="Multi_Drug_Res"/>
    <property type="match status" value="1"/>
</dbReference>
<dbReference type="HOGENOM" id="CLU_133067_0_3_11"/>
<name>A0A075JI18_9MICO</name>
<keyword evidence="5" id="KW-1133">Transmembrane helix</keyword>
<dbReference type="PANTHER" id="PTHR30561:SF1">
    <property type="entry name" value="MULTIDRUG TRANSPORTER EMRE"/>
    <property type="match status" value="1"/>
</dbReference>
<comment type="similarity">
    <text evidence="7">Belongs to the drug/metabolite transporter (DMT) superfamily. Small multidrug resistance (SMR) (TC 2.A.7.1) family.</text>
</comment>
<dbReference type="InterPro" id="IPR000390">
    <property type="entry name" value="Small_drug/metabolite_transptr"/>
</dbReference>
<keyword evidence="3" id="KW-1003">Cell membrane</keyword>
<evidence type="ECO:0000256" key="3">
    <source>
        <dbReference type="ARBA" id="ARBA00022475"/>
    </source>
</evidence>
<dbReference type="RefSeq" id="WP_006943678.1">
    <property type="nucleotide sequence ID" value="NZ_CAKZHM010000001.1"/>
</dbReference>
<accession>A0A075JI18</accession>
<comment type="subcellular location">
    <subcellularLocation>
        <location evidence="1 7">Cell membrane</location>
        <topology evidence="1 7">Multi-pass membrane protein</topology>
    </subcellularLocation>
</comment>
<sequence>MSYIFLVSAVISEVIGTAFMRVAAQGRARYYAVVGVAYTLALYLLVRTLSEGMGIGVAYGIWAAAGVALTALVSRFVFKEPITRMMWCGMALIAVGVVLIEGGAHA</sequence>